<dbReference type="Pfam" id="PF05380">
    <property type="entry name" value="Peptidase_A17"/>
    <property type="match status" value="2"/>
</dbReference>
<keyword evidence="2" id="KW-1185">Reference proteome</keyword>
<dbReference type="Proteomes" id="UP000281553">
    <property type="component" value="Unassembled WGS sequence"/>
</dbReference>
<dbReference type="AlphaFoldDB" id="A0A3P7PFH7"/>
<proteinExistence type="predicted"/>
<gene>
    <name evidence="1" type="ORF">DILT_LOCUS12637</name>
</gene>
<dbReference type="InterPro" id="IPR008042">
    <property type="entry name" value="Retrotrans_Pao"/>
</dbReference>
<protein>
    <submittedName>
        <fullName evidence="1">Uncharacterized protein</fullName>
    </submittedName>
</protein>
<dbReference type="PANTHER" id="PTHR47331:SF4">
    <property type="entry name" value="PEPTIDASE S1 DOMAIN-CONTAINING PROTEIN"/>
    <property type="match status" value="1"/>
</dbReference>
<dbReference type="EMBL" id="UYRU01067145">
    <property type="protein sequence ID" value="VDN16806.1"/>
    <property type="molecule type" value="Genomic_DNA"/>
</dbReference>
<reference evidence="1 2" key="1">
    <citation type="submission" date="2018-11" db="EMBL/GenBank/DDBJ databases">
        <authorList>
            <consortium name="Pathogen Informatics"/>
        </authorList>
    </citation>
    <scope>NUCLEOTIDE SEQUENCE [LARGE SCALE GENOMIC DNA]</scope>
</reference>
<organism evidence="1 2">
    <name type="scientific">Dibothriocephalus latus</name>
    <name type="common">Fish tapeworm</name>
    <name type="synonym">Diphyllobothrium latum</name>
    <dbReference type="NCBI Taxonomy" id="60516"/>
    <lineage>
        <taxon>Eukaryota</taxon>
        <taxon>Metazoa</taxon>
        <taxon>Spiralia</taxon>
        <taxon>Lophotrochozoa</taxon>
        <taxon>Platyhelminthes</taxon>
        <taxon>Cestoda</taxon>
        <taxon>Eucestoda</taxon>
        <taxon>Diphyllobothriidea</taxon>
        <taxon>Diphyllobothriidae</taxon>
        <taxon>Dibothriocephalus</taxon>
    </lineage>
</organism>
<name>A0A3P7PFH7_DIBLA</name>
<sequence length="255" mass="28340">MSSSGHFLHSGYLLRNYVQYSCYGKKVEAFGSSYSSLTCEAIHRNIYIDACLLLLGSADSAKLFVGEICALRSQGGLRMRNCASNDRCVLQLITAIEFSSKRRDIVVNSLPTEPTLELQWGTNSDILAISLNIPTNPLTHRDILSCLSSLHDPLGFVSSCLILEKRLLQSLCKGGLKWDEPNGISDPLRTELHVFCDASEVTYIAVAYARFITETWNLHFGPGYKGPWCLLLRFKQYIMVSAGKASQETLLVGYI</sequence>
<evidence type="ECO:0000313" key="2">
    <source>
        <dbReference type="Proteomes" id="UP000281553"/>
    </source>
</evidence>
<accession>A0A3P7PFH7</accession>
<dbReference type="PANTHER" id="PTHR47331">
    <property type="entry name" value="PHD-TYPE DOMAIN-CONTAINING PROTEIN"/>
    <property type="match status" value="1"/>
</dbReference>
<evidence type="ECO:0000313" key="1">
    <source>
        <dbReference type="EMBL" id="VDN16806.1"/>
    </source>
</evidence>
<dbReference type="OrthoDB" id="10057690at2759"/>